<organism evidence="1">
    <name type="scientific">Timema bartmani</name>
    <dbReference type="NCBI Taxonomy" id="61472"/>
    <lineage>
        <taxon>Eukaryota</taxon>
        <taxon>Metazoa</taxon>
        <taxon>Ecdysozoa</taxon>
        <taxon>Arthropoda</taxon>
        <taxon>Hexapoda</taxon>
        <taxon>Insecta</taxon>
        <taxon>Pterygota</taxon>
        <taxon>Neoptera</taxon>
        <taxon>Polyneoptera</taxon>
        <taxon>Phasmatodea</taxon>
        <taxon>Timematodea</taxon>
        <taxon>Timematoidea</taxon>
        <taxon>Timematidae</taxon>
        <taxon>Timema</taxon>
    </lineage>
</organism>
<sequence>MTFKMTSWIHKWLLLPQWL</sequence>
<reference evidence="1" key="1">
    <citation type="submission" date="2020-11" db="EMBL/GenBank/DDBJ databases">
        <authorList>
            <person name="Tran Van P."/>
        </authorList>
    </citation>
    <scope>NUCLEOTIDE SEQUENCE</scope>
</reference>
<proteinExistence type="predicted"/>
<dbReference type="EMBL" id="OD597073">
    <property type="protein sequence ID" value="CAD7451559.1"/>
    <property type="molecule type" value="Genomic_DNA"/>
</dbReference>
<accession>A0A7R9IAM4</accession>
<dbReference type="AlphaFoldDB" id="A0A7R9IAM4"/>
<evidence type="ECO:0000313" key="1">
    <source>
        <dbReference type="EMBL" id="CAD7451559.1"/>
    </source>
</evidence>
<protein>
    <submittedName>
        <fullName evidence="1">Uncharacterized protein</fullName>
    </submittedName>
</protein>
<name>A0A7R9IAM4_9NEOP</name>
<gene>
    <name evidence="1" type="ORF">TBIB3V08_LOCUS13827</name>
</gene>